<evidence type="ECO:0000259" key="11">
    <source>
        <dbReference type="PROSITE" id="PS50113"/>
    </source>
</evidence>
<organism evidence="12 13">
    <name type="scientific">Candidatus Cryosericum septentrionale</name>
    <dbReference type="NCBI Taxonomy" id="2290913"/>
    <lineage>
        <taxon>Bacteria</taxon>
        <taxon>Pseudomonadati</taxon>
        <taxon>Caldisericota/Cryosericota group</taxon>
        <taxon>Candidatus Cryosericota</taxon>
        <taxon>Candidatus Cryosericia</taxon>
        <taxon>Candidatus Cryosericales</taxon>
        <taxon>Candidatus Cryosericaceae</taxon>
        <taxon>Candidatus Cryosericum</taxon>
    </lineage>
</organism>
<dbReference type="GO" id="GO:0000155">
    <property type="term" value="F:phosphorelay sensor kinase activity"/>
    <property type="evidence" value="ECO:0007669"/>
    <property type="project" value="InterPro"/>
</dbReference>
<feature type="domain" description="PAS" evidence="10">
    <location>
        <begin position="165"/>
        <end position="236"/>
    </location>
</feature>
<dbReference type="Proteomes" id="UP000266113">
    <property type="component" value="Unassembled WGS sequence"/>
</dbReference>
<dbReference type="InterPro" id="IPR001610">
    <property type="entry name" value="PAC"/>
</dbReference>
<dbReference type="SMART" id="SM00448">
    <property type="entry name" value="REC"/>
    <property type="match status" value="1"/>
</dbReference>
<dbReference type="Gene3D" id="6.10.250.490">
    <property type="match status" value="1"/>
</dbReference>
<keyword evidence="13" id="KW-1185">Reference proteome</keyword>
<evidence type="ECO:0000256" key="5">
    <source>
        <dbReference type="ARBA" id="ARBA00022777"/>
    </source>
</evidence>
<feature type="domain" description="PAC" evidence="11">
    <location>
        <begin position="363"/>
        <end position="415"/>
    </location>
</feature>
<dbReference type="InterPro" id="IPR011006">
    <property type="entry name" value="CheY-like_superfamily"/>
</dbReference>
<proteinExistence type="predicted"/>
<name>A0A398DKX1_9BACT</name>
<keyword evidence="3 6" id="KW-0597">Phosphoprotein</keyword>
<feature type="domain" description="PAC" evidence="11">
    <location>
        <begin position="613"/>
        <end position="664"/>
    </location>
</feature>
<feature type="domain" description="PAC" evidence="11">
    <location>
        <begin position="113"/>
        <end position="164"/>
    </location>
</feature>
<dbReference type="InterPro" id="IPR013656">
    <property type="entry name" value="PAS_4"/>
</dbReference>
<dbReference type="InterPro" id="IPR001789">
    <property type="entry name" value="Sig_transdc_resp-reg_receiver"/>
</dbReference>
<protein>
    <recommendedName>
        <fullName evidence="2">histidine kinase</fullName>
        <ecNumber evidence="2">2.7.13.3</ecNumber>
    </recommendedName>
</protein>
<feature type="domain" description="Histidine kinase" evidence="8">
    <location>
        <begin position="677"/>
        <end position="900"/>
    </location>
</feature>
<dbReference type="EMBL" id="QXIY01000032">
    <property type="protein sequence ID" value="RIE16336.1"/>
    <property type="molecule type" value="Genomic_DNA"/>
</dbReference>
<evidence type="ECO:0000256" key="3">
    <source>
        <dbReference type="ARBA" id="ARBA00022553"/>
    </source>
</evidence>
<dbReference type="InterPro" id="IPR035965">
    <property type="entry name" value="PAS-like_dom_sf"/>
</dbReference>
<evidence type="ECO:0000259" key="10">
    <source>
        <dbReference type="PROSITE" id="PS50112"/>
    </source>
</evidence>
<dbReference type="Pfam" id="PF02518">
    <property type="entry name" value="HATPase_c"/>
    <property type="match status" value="1"/>
</dbReference>
<keyword evidence="5 12" id="KW-0418">Kinase</keyword>
<dbReference type="PRINTS" id="PR00344">
    <property type="entry name" value="BCTRLSENSOR"/>
</dbReference>
<dbReference type="SUPFAM" id="SSF52172">
    <property type="entry name" value="CheY-like"/>
    <property type="match status" value="1"/>
</dbReference>
<comment type="caution">
    <text evidence="12">The sequence shown here is derived from an EMBL/GenBank/DDBJ whole genome shotgun (WGS) entry which is preliminary data.</text>
</comment>
<sequence>MTKRNSDTGKRETMTDKEIHSREAPIVQKQAEEALARSEALLNEVQEVSRVGGWEYDIQTRHLTWTDEVYRIHELPPDYDPNDIANDIHFYLRDDQARIEEAFDRAVTVGESYDLELQFMTAKGNHRWVRTMGRPELKDGHPTRVVGNITDITDRKQAEEALRESEENFRHFLDDSPLGVRIVTAEGETMYANRAILDIYGFSSLEELRTTPVEKRYTSESYIEFKKRYERRQQGEDSPSEYEVNVVRKNGEVRHLLVSRKGQLWNGKKQYQLLYRDITERKQAEDKLQVAQLQWSQFLEASPDPMWIKDPSGRYVAASKTYFHVDPSAEGNIIGKTDAECFPPEKAAVYVADDRVAIETGASEGEFTAVGDDGKLRTFLTKKVVLRAPDGSVAGTLGVSRDITDRKQAEEALLQARDDWESTFDALTDMVTIHDKNFNIVRANSSARRMLQLPLSGNLTNAKCFMCYHGTEKPPEGCPSCRSLVTEQPCSSEFFEPHLNRHLEIRAIPRFDTHHQCIGLVHVVRDITERKQAEEETQRERAFFDQLVETAPEGIAIADTQGRIMRVNAEFVRMFGYGVDEVVGQCLDDLVAPPARQEEARALTRSTVQGGKNLLETVRCRKDGTLVDVSLIGASILVAGKPEALYAIYRDITERKQAEAQLRQSQKIEAIGTLAGGVAHDFNNLLTGILGNIALMRGSLPPADPLLENLAAAETAARQAADLTKGLLTFSRRAMVSAVPLDMAEAVDTTLTILKQSLPATMDIIRDVEQPAWTVLLDRSQLTQILLNLAVNARDAMKGKGTLTIRTRNVTIDTAYVHEHFYARTGEFIHLSVTDTGPGMSSEVMQHLFEPFYTTKPIGSGTGLGLSVVYGAVKQADGWITAVSTEGVGTTFDIYLPRCLEEPMHSFTPSPLSVNVHGGTVLVVEDEPVVRTVTQALLSRSGYTVLTALDGASALNVLRDHPVGIGLILLDMTMPGMTTSEIVRAIRALDPTAPILLNSGYTSNGAVKQMLEENSVQGFLGKPYDLDQLLGKVQELLHRS</sequence>
<dbReference type="InterPro" id="IPR052162">
    <property type="entry name" value="Sensor_kinase/Photoreceptor"/>
</dbReference>
<dbReference type="SMART" id="SM00086">
    <property type="entry name" value="PAC"/>
    <property type="match status" value="5"/>
</dbReference>
<dbReference type="Gene3D" id="3.30.450.20">
    <property type="entry name" value="PAS domain"/>
    <property type="match status" value="5"/>
</dbReference>
<evidence type="ECO:0000256" key="1">
    <source>
        <dbReference type="ARBA" id="ARBA00000085"/>
    </source>
</evidence>
<dbReference type="InterPro" id="IPR036890">
    <property type="entry name" value="HATPase_C_sf"/>
</dbReference>
<dbReference type="InterPro" id="IPR003594">
    <property type="entry name" value="HATPase_dom"/>
</dbReference>
<feature type="modified residue" description="4-aspartylphosphate" evidence="6">
    <location>
        <position position="971"/>
    </location>
</feature>
<evidence type="ECO:0000256" key="2">
    <source>
        <dbReference type="ARBA" id="ARBA00012438"/>
    </source>
</evidence>
<dbReference type="SMART" id="SM00091">
    <property type="entry name" value="PAS"/>
    <property type="match status" value="4"/>
</dbReference>
<dbReference type="InterPro" id="IPR003661">
    <property type="entry name" value="HisK_dim/P_dom"/>
</dbReference>
<dbReference type="Pfam" id="PF08448">
    <property type="entry name" value="PAS_4"/>
    <property type="match status" value="2"/>
</dbReference>
<dbReference type="AlphaFoldDB" id="A0A398DKX1"/>
<dbReference type="PROSITE" id="PS50113">
    <property type="entry name" value="PAC"/>
    <property type="match status" value="4"/>
</dbReference>
<evidence type="ECO:0000259" key="8">
    <source>
        <dbReference type="PROSITE" id="PS50109"/>
    </source>
</evidence>
<dbReference type="Pfam" id="PF00989">
    <property type="entry name" value="PAS"/>
    <property type="match status" value="2"/>
</dbReference>
<keyword evidence="4" id="KW-0808">Transferase</keyword>
<dbReference type="NCBIfam" id="TIGR00229">
    <property type="entry name" value="sensory_box"/>
    <property type="match status" value="4"/>
</dbReference>
<dbReference type="Gene3D" id="1.10.287.130">
    <property type="match status" value="1"/>
</dbReference>
<dbReference type="InterPro" id="IPR005467">
    <property type="entry name" value="His_kinase_dom"/>
</dbReference>
<reference evidence="12 13" key="1">
    <citation type="submission" date="2018-09" db="EMBL/GenBank/DDBJ databases">
        <title>Discovery and Ecogenomic Context for Candidatus Cryosericales, a Global Caldiserica Order Active in Thawing Permafrost.</title>
        <authorList>
            <person name="Martinez M.A."/>
            <person name="Woodcroft B.J."/>
            <person name="Ignacio Espinoza J.C."/>
            <person name="Zayed A."/>
            <person name="Singleton C.M."/>
            <person name="Boyd J."/>
            <person name="Li Y.-F."/>
            <person name="Purvine S."/>
            <person name="Maughan H."/>
            <person name="Hodgkins S.B."/>
            <person name="Anderson D."/>
            <person name="Sederholm M."/>
            <person name="Temperton B."/>
            <person name="Saleska S.R."/>
            <person name="Tyson G.W."/>
            <person name="Rich V.I."/>
        </authorList>
    </citation>
    <scope>NUCLEOTIDE SEQUENCE [LARGE SCALE GENOMIC DNA]</scope>
    <source>
        <strain evidence="12 13">SMC1</strain>
    </source>
</reference>
<dbReference type="CDD" id="cd00082">
    <property type="entry name" value="HisKA"/>
    <property type="match status" value="1"/>
</dbReference>
<dbReference type="InterPro" id="IPR000014">
    <property type="entry name" value="PAS"/>
</dbReference>
<dbReference type="Pfam" id="PF00512">
    <property type="entry name" value="HisKA"/>
    <property type="match status" value="1"/>
</dbReference>
<dbReference type="InterPro" id="IPR000700">
    <property type="entry name" value="PAS-assoc_C"/>
</dbReference>
<gene>
    <name evidence="12" type="ORF">SMC1_07340</name>
</gene>
<dbReference type="GO" id="GO:0006355">
    <property type="term" value="P:regulation of DNA-templated transcription"/>
    <property type="evidence" value="ECO:0007669"/>
    <property type="project" value="InterPro"/>
</dbReference>
<evidence type="ECO:0000313" key="12">
    <source>
        <dbReference type="EMBL" id="RIE16336.1"/>
    </source>
</evidence>
<dbReference type="PANTHER" id="PTHR43304:SF1">
    <property type="entry name" value="PAC DOMAIN-CONTAINING PROTEIN"/>
    <property type="match status" value="1"/>
</dbReference>
<dbReference type="PROSITE" id="PS50110">
    <property type="entry name" value="RESPONSE_REGULATORY"/>
    <property type="match status" value="1"/>
</dbReference>
<evidence type="ECO:0000256" key="7">
    <source>
        <dbReference type="SAM" id="MobiDB-lite"/>
    </source>
</evidence>
<dbReference type="Pfam" id="PF08447">
    <property type="entry name" value="PAS_3"/>
    <property type="match status" value="1"/>
</dbReference>
<feature type="domain" description="PAS" evidence="10">
    <location>
        <begin position="540"/>
        <end position="611"/>
    </location>
</feature>
<dbReference type="InterPro" id="IPR013655">
    <property type="entry name" value="PAS_fold_3"/>
</dbReference>
<dbReference type="InterPro" id="IPR004358">
    <property type="entry name" value="Sig_transdc_His_kin-like_C"/>
</dbReference>
<dbReference type="SUPFAM" id="SSF55785">
    <property type="entry name" value="PYP-like sensor domain (PAS domain)"/>
    <property type="match status" value="5"/>
</dbReference>
<dbReference type="CDD" id="cd00130">
    <property type="entry name" value="PAS"/>
    <property type="match status" value="2"/>
</dbReference>
<dbReference type="PROSITE" id="PS50109">
    <property type="entry name" value="HIS_KIN"/>
    <property type="match status" value="1"/>
</dbReference>
<feature type="domain" description="PAC" evidence="11">
    <location>
        <begin position="240"/>
        <end position="290"/>
    </location>
</feature>
<dbReference type="Gene3D" id="3.30.565.10">
    <property type="entry name" value="Histidine kinase-like ATPase, C-terminal domain"/>
    <property type="match status" value="1"/>
</dbReference>
<feature type="compositionally biased region" description="Basic and acidic residues" evidence="7">
    <location>
        <begin position="1"/>
        <end position="23"/>
    </location>
</feature>
<dbReference type="Pfam" id="PF00072">
    <property type="entry name" value="Response_reg"/>
    <property type="match status" value="1"/>
</dbReference>
<feature type="domain" description="Response regulatory" evidence="9">
    <location>
        <begin position="920"/>
        <end position="1037"/>
    </location>
</feature>
<dbReference type="SMART" id="SM00388">
    <property type="entry name" value="HisKA"/>
    <property type="match status" value="1"/>
</dbReference>
<dbReference type="SUPFAM" id="SSF55874">
    <property type="entry name" value="ATPase domain of HSP90 chaperone/DNA topoisomerase II/histidine kinase"/>
    <property type="match status" value="1"/>
</dbReference>
<dbReference type="InterPro" id="IPR036097">
    <property type="entry name" value="HisK_dim/P_sf"/>
</dbReference>
<evidence type="ECO:0000313" key="13">
    <source>
        <dbReference type="Proteomes" id="UP000266113"/>
    </source>
</evidence>
<dbReference type="SMART" id="SM00387">
    <property type="entry name" value="HATPase_c"/>
    <property type="match status" value="1"/>
</dbReference>
<comment type="catalytic activity">
    <reaction evidence="1">
        <text>ATP + protein L-histidine = ADP + protein N-phospho-L-histidine.</text>
        <dbReference type="EC" id="2.7.13.3"/>
    </reaction>
</comment>
<dbReference type="EC" id="2.7.13.3" evidence="2"/>
<dbReference type="Gene3D" id="3.40.50.2300">
    <property type="match status" value="1"/>
</dbReference>
<evidence type="ECO:0000256" key="4">
    <source>
        <dbReference type="ARBA" id="ARBA00022679"/>
    </source>
</evidence>
<dbReference type="PANTHER" id="PTHR43304">
    <property type="entry name" value="PHYTOCHROME-LIKE PROTEIN CPH1"/>
    <property type="match status" value="1"/>
</dbReference>
<evidence type="ECO:0000256" key="6">
    <source>
        <dbReference type="PROSITE-ProRule" id="PRU00169"/>
    </source>
</evidence>
<feature type="region of interest" description="Disordered" evidence="7">
    <location>
        <begin position="1"/>
        <end position="24"/>
    </location>
</feature>
<dbReference type="Gene3D" id="2.10.70.100">
    <property type="match status" value="1"/>
</dbReference>
<evidence type="ECO:0000259" key="9">
    <source>
        <dbReference type="PROSITE" id="PS50110"/>
    </source>
</evidence>
<accession>A0A398DKX1</accession>
<dbReference type="OrthoDB" id="9772100at2"/>
<dbReference type="InterPro" id="IPR013767">
    <property type="entry name" value="PAS_fold"/>
</dbReference>
<dbReference type="PROSITE" id="PS50112">
    <property type="entry name" value="PAS"/>
    <property type="match status" value="2"/>
</dbReference>
<dbReference type="SUPFAM" id="SSF47384">
    <property type="entry name" value="Homodimeric domain of signal transducing histidine kinase"/>
    <property type="match status" value="1"/>
</dbReference>